<evidence type="ECO:0000313" key="3">
    <source>
        <dbReference type="WBParaSite" id="HNAJ_0001221501-mRNA-1"/>
    </source>
</evidence>
<dbReference type="Pfam" id="PF00075">
    <property type="entry name" value="RNase_H"/>
    <property type="match status" value="1"/>
</dbReference>
<proteinExistence type="predicted"/>
<dbReference type="InterPro" id="IPR002156">
    <property type="entry name" value="RNaseH_domain"/>
</dbReference>
<feature type="domain" description="RNase H type-1" evidence="2">
    <location>
        <begin position="36"/>
        <end position="155"/>
    </location>
</feature>
<dbReference type="PROSITE" id="PS50879">
    <property type="entry name" value="RNASE_H_1"/>
    <property type="match status" value="1"/>
</dbReference>
<feature type="region of interest" description="Disordered" evidence="1">
    <location>
        <begin position="172"/>
        <end position="193"/>
    </location>
</feature>
<organism evidence="3">
    <name type="scientific">Rodentolepis nana</name>
    <name type="common">Dwarf tapeworm</name>
    <name type="synonym">Hymenolepis nana</name>
    <dbReference type="NCBI Taxonomy" id="102285"/>
    <lineage>
        <taxon>Eukaryota</taxon>
        <taxon>Metazoa</taxon>
        <taxon>Spiralia</taxon>
        <taxon>Lophotrochozoa</taxon>
        <taxon>Platyhelminthes</taxon>
        <taxon>Cestoda</taxon>
        <taxon>Eucestoda</taxon>
        <taxon>Cyclophyllidea</taxon>
        <taxon>Hymenolepididae</taxon>
        <taxon>Rodentolepis</taxon>
    </lineage>
</organism>
<dbReference type="WBParaSite" id="HNAJ_0001221501-mRNA-1">
    <property type="protein sequence ID" value="HNAJ_0001221501-mRNA-1"/>
    <property type="gene ID" value="HNAJ_0001221501"/>
</dbReference>
<evidence type="ECO:0000259" key="2">
    <source>
        <dbReference type="PROSITE" id="PS50879"/>
    </source>
</evidence>
<name>A0A0R3TWI2_RODNA</name>
<dbReference type="InterPro" id="IPR012337">
    <property type="entry name" value="RNaseH-like_sf"/>
</dbReference>
<dbReference type="SUPFAM" id="SSF53098">
    <property type="entry name" value="Ribonuclease H-like"/>
    <property type="match status" value="1"/>
</dbReference>
<dbReference type="GO" id="GO:0003676">
    <property type="term" value="F:nucleic acid binding"/>
    <property type="evidence" value="ECO:0007669"/>
    <property type="project" value="InterPro"/>
</dbReference>
<dbReference type="InterPro" id="IPR036397">
    <property type="entry name" value="RNaseH_sf"/>
</dbReference>
<dbReference type="CDD" id="cd09276">
    <property type="entry name" value="Rnase_HI_RT_non_LTR"/>
    <property type="match status" value="1"/>
</dbReference>
<feature type="compositionally biased region" description="Polar residues" evidence="1">
    <location>
        <begin position="175"/>
        <end position="193"/>
    </location>
</feature>
<reference evidence="3" key="1">
    <citation type="submission" date="2017-02" db="UniProtKB">
        <authorList>
            <consortium name="WormBaseParasite"/>
        </authorList>
    </citation>
    <scope>IDENTIFICATION</scope>
</reference>
<sequence>LGLETINVNYPADQWIETINVNYSADQWLVCTVEALENQENVGASVYSELFSFFAVARHNRSAFEGEIEAIRIALCQLSCLDTKFTKAVVLSDSQSAINSIGSREPPKTAEIKECRKLYQMLREKNKTVVLQWIPSHCGINGNELADALVKKWTIILQCMDRPMSFHTYLRENSRPQGSTNSKLENSRPQGVTNLKLEQRETVNSDNLQHSRLAKDQSRC</sequence>
<dbReference type="GO" id="GO:0004523">
    <property type="term" value="F:RNA-DNA hybrid ribonuclease activity"/>
    <property type="evidence" value="ECO:0007669"/>
    <property type="project" value="InterPro"/>
</dbReference>
<evidence type="ECO:0000256" key="1">
    <source>
        <dbReference type="SAM" id="MobiDB-lite"/>
    </source>
</evidence>
<dbReference type="Gene3D" id="3.30.420.10">
    <property type="entry name" value="Ribonuclease H-like superfamily/Ribonuclease H"/>
    <property type="match status" value="1"/>
</dbReference>
<dbReference type="STRING" id="102285.A0A0R3TWI2"/>
<dbReference type="AlphaFoldDB" id="A0A0R3TWI2"/>
<protein>
    <submittedName>
        <fullName evidence="3">RNase H type-1 domain-containing protein</fullName>
    </submittedName>
</protein>
<accession>A0A0R3TWI2</accession>